<keyword evidence="4 7" id="KW-0863">Zinc-finger</keyword>
<evidence type="ECO:0000313" key="11">
    <source>
        <dbReference type="Proteomes" id="UP001233271"/>
    </source>
</evidence>
<evidence type="ECO:0000313" key="10">
    <source>
        <dbReference type="EMBL" id="BEI93549.1"/>
    </source>
</evidence>
<sequence length="716" mass="78767">MASVSPAKSDKTCTECGRVFTKAAHLLRHVRSHVHEKPFSCSVCGKAFGRTDALQRHERTLHSAKRQRTSRSSLSEEPNDQSLSSSTSRLSADIRPSESVPAGGLLPGGVEIPEATDMSQSAPLFPPAQQLSGAGNIPHFPPPSFLSGFPAARAPSTSLDLDRLVGEWLSQDGGDLVTENALAMMFSDQGDADQGVLFGGDMFALQHSWPSGFATVIPSMQFLDGCLHLYFREFHPTFPIIHRPTFQRERTSALLLLTRDSGLWIYERLHYVIIVTRDAKMQDAEMRLDVNLSALLGQCFSFLHGKPKHMLTAESFHALLCTMARRNGLSGTLKSNPISYANVEHLDSVRLKRKWREWGHQETLRRLSLGLTIHAAELTIFSGLARLMTTRVSRDDAFSDALFEANDSETWRTLLRASEQGQLSAVQVGLGSLSSTPETFYPTVRLAQAIVNVYKVRELVSLPHQGGIPWRTVTHFYDDMVPVALDCGVLPVSAHPGGADIATHTRSISALWHFVCATRLSPMGLIEEAAGRGGSPMAESVLEIQTWAGSPAARLATIHCAYVLHYTADLRDVSFLIPRAIFQSTLLLLCFLSFSPQVESRGVVDVLQVNEWTKLAYICDSGKSQGGSREVDQMSQFWSELPLETPAQRFVADGDFTIQVRGFLDGREKLLDIVRRVVLASAADLSLRSTSNRLLRRCTPWGIGDTLGDILSGVSF</sequence>
<gene>
    <name evidence="10" type="ORF">CcaverHIS019_0600080</name>
</gene>
<dbReference type="EMBL" id="AP028217">
    <property type="protein sequence ID" value="BEI93549.1"/>
    <property type="molecule type" value="Genomic_DNA"/>
</dbReference>
<keyword evidence="11" id="KW-1185">Reference proteome</keyword>
<dbReference type="KEGG" id="ccac:CcaHIS019_0600080"/>
<dbReference type="AlphaFoldDB" id="A0AA48L7T3"/>
<dbReference type="PANTHER" id="PTHR40626:SF11">
    <property type="entry name" value="ZINC FINGER PROTEIN YPR022C"/>
    <property type="match status" value="1"/>
</dbReference>
<feature type="compositionally biased region" description="Low complexity" evidence="8">
    <location>
        <begin position="82"/>
        <end position="91"/>
    </location>
</feature>
<dbReference type="Pfam" id="PF00096">
    <property type="entry name" value="zf-C2H2"/>
    <property type="match status" value="2"/>
</dbReference>
<dbReference type="PROSITE" id="PS00028">
    <property type="entry name" value="ZINC_FINGER_C2H2_1"/>
    <property type="match status" value="2"/>
</dbReference>
<dbReference type="SUPFAM" id="SSF57667">
    <property type="entry name" value="beta-beta-alpha zinc fingers"/>
    <property type="match status" value="1"/>
</dbReference>
<evidence type="ECO:0000256" key="5">
    <source>
        <dbReference type="ARBA" id="ARBA00022833"/>
    </source>
</evidence>
<evidence type="ECO:0000259" key="9">
    <source>
        <dbReference type="PROSITE" id="PS50157"/>
    </source>
</evidence>
<dbReference type="GO" id="GO:0000981">
    <property type="term" value="F:DNA-binding transcription factor activity, RNA polymerase II-specific"/>
    <property type="evidence" value="ECO:0007669"/>
    <property type="project" value="InterPro"/>
</dbReference>
<dbReference type="Proteomes" id="UP001233271">
    <property type="component" value="Chromosome 6"/>
</dbReference>
<dbReference type="InterPro" id="IPR051059">
    <property type="entry name" value="VerF-like"/>
</dbReference>
<dbReference type="PROSITE" id="PS50157">
    <property type="entry name" value="ZINC_FINGER_C2H2_2"/>
    <property type="match status" value="2"/>
</dbReference>
<reference evidence="10" key="1">
    <citation type="journal article" date="2023" name="BMC Genomics">
        <title>Chromosome-level genome assemblies of Cutaneotrichosporon spp. (Trichosporonales, Basidiomycota) reveal imbalanced evolution between nucleotide sequences and chromosome synteny.</title>
        <authorList>
            <person name="Kobayashi Y."/>
            <person name="Kayamori A."/>
            <person name="Aoki K."/>
            <person name="Shiwa Y."/>
            <person name="Matsutani M."/>
            <person name="Fujita N."/>
            <person name="Sugita T."/>
            <person name="Iwasaki W."/>
            <person name="Tanaka N."/>
            <person name="Takashima M."/>
        </authorList>
    </citation>
    <scope>NUCLEOTIDE SEQUENCE</scope>
    <source>
        <strain evidence="10">HIS019</strain>
    </source>
</reference>
<keyword evidence="3" id="KW-0677">Repeat</keyword>
<evidence type="ECO:0000256" key="8">
    <source>
        <dbReference type="SAM" id="MobiDB-lite"/>
    </source>
</evidence>
<keyword evidence="2" id="KW-0479">Metal-binding</keyword>
<evidence type="ECO:0000256" key="4">
    <source>
        <dbReference type="ARBA" id="ARBA00022771"/>
    </source>
</evidence>
<dbReference type="GO" id="GO:0005634">
    <property type="term" value="C:nucleus"/>
    <property type="evidence" value="ECO:0007669"/>
    <property type="project" value="UniProtKB-SubCell"/>
</dbReference>
<dbReference type="Gene3D" id="3.30.160.60">
    <property type="entry name" value="Classic Zinc Finger"/>
    <property type="match status" value="2"/>
</dbReference>
<dbReference type="CDD" id="cd12148">
    <property type="entry name" value="fungal_TF_MHR"/>
    <property type="match status" value="1"/>
</dbReference>
<feature type="domain" description="C2H2-type" evidence="9">
    <location>
        <begin position="39"/>
        <end position="67"/>
    </location>
</feature>
<dbReference type="RefSeq" id="XP_060458814.1">
    <property type="nucleotide sequence ID" value="XM_060602418.1"/>
</dbReference>
<protein>
    <recommendedName>
        <fullName evidence="9">C2H2-type domain-containing protein</fullName>
    </recommendedName>
</protein>
<comment type="subcellular location">
    <subcellularLocation>
        <location evidence="1">Nucleus</location>
    </subcellularLocation>
</comment>
<accession>A0AA48L7T3</accession>
<dbReference type="InterPro" id="IPR036236">
    <property type="entry name" value="Znf_C2H2_sf"/>
</dbReference>
<name>A0AA48L7T3_9TREE</name>
<dbReference type="FunFam" id="3.30.160.60:FF:002343">
    <property type="entry name" value="Zinc finger protein 33A"/>
    <property type="match status" value="1"/>
</dbReference>
<evidence type="ECO:0000256" key="7">
    <source>
        <dbReference type="PROSITE-ProRule" id="PRU00042"/>
    </source>
</evidence>
<evidence type="ECO:0000256" key="6">
    <source>
        <dbReference type="ARBA" id="ARBA00023242"/>
    </source>
</evidence>
<dbReference type="GO" id="GO:0008270">
    <property type="term" value="F:zinc ion binding"/>
    <property type="evidence" value="ECO:0007669"/>
    <property type="project" value="UniProtKB-KW"/>
</dbReference>
<keyword evidence="6" id="KW-0539">Nucleus</keyword>
<evidence type="ECO:0000256" key="1">
    <source>
        <dbReference type="ARBA" id="ARBA00004123"/>
    </source>
</evidence>
<feature type="region of interest" description="Disordered" evidence="8">
    <location>
        <begin position="57"/>
        <end position="113"/>
    </location>
</feature>
<dbReference type="InterPro" id="IPR013087">
    <property type="entry name" value="Znf_C2H2_type"/>
</dbReference>
<evidence type="ECO:0000256" key="2">
    <source>
        <dbReference type="ARBA" id="ARBA00022723"/>
    </source>
</evidence>
<keyword evidence="5" id="KW-0862">Zinc</keyword>
<feature type="domain" description="C2H2-type" evidence="9">
    <location>
        <begin position="11"/>
        <end position="38"/>
    </location>
</feature>
<dbReference type="GO" id="GO:0000785">
    <property type="term" value="C:chromatin"/>
    <property type="evidence" value="ECO:0007669"/>
    <property type="project" value="TreeGrafter"/>
</dbReference>
<dbReference type="SMART" id="SM00355">
    <property type="entry name" value="ZnF_C2H2"/>
    <property type="match status" value="2"/>
</dbReference>
<proteinExistence type="predicted"/>
<dbReference type="PANTHER" id="PTHR40626">
    <property type="entry name" value="MIP31509P"/>
    <property type="match status" value="1"/>
</dbReference>
<organism evidence="10 11">
    <name type="scientific">Cutaneotrichosporon cavernicola</name>
    <dbReference type="NCBI Taxonomy" id="279322"/>
    <lineage>
        <taxon>Eukaryota</taxon>
        <taxon>Fungi</taxon>
        <taxon>Dikarya</taxon>
        <taxon>Basidiomycota</taxon>
        <taxon>Agaricomycotina</taxon>
        <taxon>Tremellomycetes</taxon>
        <taxon>Trichosporonales</taxon>
        <taxon>Trichosporonaceae</taxon>
        <taxon>Cutaneotrichosporon</taxon>
    </lineage>
</organism>
<dbReference type="GO" id="GO:0000978">
    <property type="term" value="F:RNA polymerase II cis-regulatory region sequence-specific DNA binding"/>
    <property type="evidence" value="ECO:0007669"/>
    <property type="project" value="InterPro"/>
</dbReference>
<dbReference type="GeneID" id="85497419"/>
<evidence type="ECO:0000256" key="3">
    <source>
        <dbReference type="ARBA" id="ARBA00022737"/>
    </source>
</evidence>